<name>A0ABT9NAK3_9ACTO</name>
<proteinExistence type="inferred from homology"/>
<dbReference type="NCBIfam" id="NF006521">
    <property type="entry name" value="PRK08965.1-5"/>
    <property type="match status" value="1"/>
</dbReference>
<keyword evidence="9" id="KW-1185">Reference proteome</keyword>
<evidence type="ECO:0000256" key="4">
    <source>
        <dbReference type="ARBA" id="ARBA00022692"/>
    </source>
</evidence>
<evidence type="ECO:0000256" key="6">
    <source>
        <dbReference type="ARBA" id="ARBA00023136"/>
    </source>
</evidence>
<organism evidence="8 9">
    <name type="scientific">Arcanobacterium wilhelmae</name>
    <dbReference type="NCBI Taxonomy" id="1803177"/>
    <lineage>
        <taxon>Bacteria</taxon>
        <taxon>Bacillati</taxon>
        <taxon>Actinomycetota</taxon>
        <taxon>Actinomycetes</taxon>
        <taxon>Actinomycetales</taxon>
        <taxon>Actinomycetaceae</taxon>
        <taxon>Arcanobacterium</taxon>
    </lineage>
</organism>
<comment type="caution">
    <text evidence="8">The sequence shown here is derived from an EMBL/GenBank/DDBJ whole genome shotgun (WGS) entry which is preliminary data.</text>
</comment>
<dbReference type="EMBL" id="JAUSQW010000001">
    <property type="protein sequence ID" value="MDP9800728.1"/>
    <property type="molecule type" value="Genomic_DNA"/>
</dbReference>
<dbReference type="PANTHER" id="PTHR34584">
    <property type="entry name" value="NA(+)/H(+) ANTIPORTER SUBUNIT E1"/>
    <property type="match status" value="1"/>
</dbReference>
<comment type="similarity">
    <text evidence="2">Belongs to the CPA3 antiporters (TC 2.A.63) subunit E family.</text>
</comment>
<dbReference type="InterPro" id="IPR002758">
    <property type="entry name" value="Cation_antiport_E"/>
</dbReference>
<evidence type="ECO:0000313" key="9">
    <source>
        <dbReference type="Proteomes" id="UP001235966"/>
    </source>
</evidence>
<evidence type="ECO:0000256" key="2">
    <source>
        <dbReference type="ARBA" id="ARBA00006228"/>
    </source>
</evidence>
<gene>
    <name evidence="8" type="ORF">J2S49_000804</name>
</gene>
<keyword evidence="5 7" id="KW-1133">Transmembrane helix</keyword>
<accession>A0ABT9NAK3</accession>
<protein>
    <submittedName>
        <fullName evidence="8">Multicomponent Na+:H+ antiporter subunit E</fullName>
    </submittedName>
</protein>
<evidence type="ECO:0000256" key="3">
    <source>
        <dbReference type="ARBA" id="ARBA00022475"/>
    </source>
</evidence>
<evidence type="ECO:0000256" key="7">
    <source>
        <dbReference type="SAM" id="Phobius"/>
    </source>
</evidence>
<dbReference type="RefSeq" id="WP_278058161.1">
    <property type="nucleotide sequence ID" value="NZ_CP121247.1"/>
</dbReference>
<comment type="subcellular location">
    <subcellularLocation>
        <location evidence="1">Cell membrane</location>
        <topology evidence="1">Multi-pass membrane protein</topology>
    </subcellularLocation>
</comment>
<sequence>MSKARDAIRYATRRPGRFPHASVGLLIGLTAVWVFLWGDPSTGNVVAGFLVALLVTTVTPFPTAPFDGRFRPLGVAILLWALLRDVLVSSAQLAWFILRGREPHGAVIRVHLRGHSDFRLAMVAGLTAIVPGSVVIETHRETSTVYVHVFDVGQAGGIEGVHRSVLEVEEHVLRAFASHDELLAAGFVPGSRTSAGRLPTPFAPVTGEEGER</sequence>
<dbReference type="Proteomes" id="UP001235966">
    <property type="component" value="Unassembled WGS sequence"/>
</dbReference>
<evidence type="ECO:0000256" key="1">
    <source>
        <dbReference type="ARBA" id="ARBA00004651"/>
    </source>
</evidence>
<dbReference type="PANTHER" id="PTHR34584:SF1">
    <property type="entry name" value="NA(+)_H(+) ANTIPORTER SUBUNIT E1"/>
    <property type="match status" value="1"/>
</dbReference>
<dbReference type="Pfam" id="PF01899">
    <property type="entry name" value="MNHE"/>
    <property type="match status" value="1"/>
</dbReference>
<keyword evidence="3" id="KW-1003">Cell membrane</keyword>
<evidence type="ECO:0000313" key="8">
    <source>
        <dbReference type="EMBL" id="MDP9800728.1"/>
    </source>
</evidence>
<evidence type="ECO:0000256" key="5">
    <source>
        <dbReference type="ARBA" id="ARBA00022989"/>
    </source>
</evidence>
<feature type="transmembrane region" description="Helical" evidence="7">
    <location>
        <begin position="118"/>
        <end position="136"/>
    </location>
</feature>
<feature type="transmembrane region" description="Helical" evidence="7">
    <location>
        <begin position="44"/>
        <end position="61"/>
    </location>
</feature>
<keyword evidence="6 7" id="KW-0472">Membrane</keyword>
<reference evidence="8 9" key="1">
    <citation type="submission" date="2023-07" db="EMBL/GenBank/DDBJ databases">
        <title>Sequencing the genomes of 1000 actinobacteria strains.</title>
        <authorList>
            <person name="Klenk H.-P."/>
        </authorList>
    </citation>
    <scope>NUCLEOTIDE SEQUENCE [LARGE SCALE GENOMIC DNA]</scope>
    <source>
        <strain evidence="8 9">DSM 102162</strain>
    </source>
</reference>
<keyword evidence="4 7" id="KW-0812">Transmembrane</keyword>
<feature type="transmembrane region" description="Helical" evidence="7">
    <location>
        <begin position="73"/>
        <end position="98"/>
    </location>
</feature>
<feature type="transmembrane region" description="Helical" evidence="7">
    <location>
        <begin position="21"/>
        <end position="38"/>
    </location>
</feature>